<evidence type="ECO:0000259" key="1">
    <source>
        <dbReference type="Pfam" id="PF13304"/>
    </source>
</evidence>
<gene>
    <name evidence="3" type="ORF">HMPREF1863_01096</name>
</gene>
<dbReference type="GO" id="GO:0016887">
    <property type="term" value="F:ATP hydrolysis activity"/>
    <property type="evidence" value="ECO:0007669"/>
    <property type="project" value="InterPro"/>
</dbReference>
<dbReference type="CDD" id="cd00267">
    <property type="entry name" value="ABC_ATPase"/>
    <property type="match status" value="1"/>
</dbReference>
<dbReference type="PANTHER" id="PTHR43581">
    <property type="entry name" value="ATP/GTP PHOSPHATASE"/>
    <property type="match status" value="1"/>
</dbReference>
<dbReference type="STRING" id="755172.HMPREF1863_01096"/>
<dbReference type="InterPro" id="IPR027417">
    <property type="entry name" value="P-loop_NTPase"/>
</dbReference>
<feature type="domain" description="ATPase AAA-type core" evidence="1">
    <location>
        <begin position="227"/>
        <end position="291"/>
    </location>
</feature>
<comment type="caution">
    <text evidence="3">The sequence shown here is derived from an EMBL/GenBank/DDBJ whole genome shotgun (WGS) entry which is preliminary data.</text>
</comment>
<dbReference type="Gene3D" id="3.40.50.300">
    <property type="entry name" value="P-loop containing nucleotide triphosphate hydrolases"/>
    <property type="match status" value="1"/>
</dbReference>
<feature type="domain" description="OLD protein-like TOPRIM" evidence="2">
    <location>
        <begin position="341"/>
        <end position="408"/>
    </location>
</feature>
<dbReference type="InterPro" id="IPR051396">
    <property type="entry name" value="Bact_Antivir_Def_Nuclease"/>
</dbReference>
<accession>A0A134AFT1</accession>
<dbReference type="Pfam" id="PF20469">
    <property type="entry name" value="OLD-like_TOPRIM"/>
    <property type="match status" value="1"/>
</dbReference>
<dbReference type="OrthoDB" id="9801813at2"/>
<keyword evidence="4" id="KW-1185">Reference proteome</keyword>
<dbReference type="InterPro" id="IPR003959">
    <property type="entry name" value="ATPase_AAA_core"/>
</dbReference>
<dbReference type="InterPro" id="IPR034139">
    <property type="entry name" value="TOPRIM_OLD"/>
</dbReference>
<name>A0A134AFT1_9FIRM</name>
<dbReference type="PATRIC" id="fig|755172.3.peg.1054"/>
<sequence length="531" mass="60560">MKVFHYRGKEQQMNRIESPSIHIKSIEFKDGTSLELNPNSIVVFTGANNCGKSQILRDIEALIKERGADTVVTSKLDLEFKGELDQSYFHSKASRDEEGRYFLSGRVASYEELKEDWGNRDLCNMHKMFVSRLDTEERLTSSKTKKLYGGKSYEEINSINQVYGDNSLENRISELFNEGFNQDLIVNRRYGGNVALHVGTRPEWEGGRDGESKYYAAVNDLPLLDTQGDGMRSFASIILDAFTSNFPITLIDEPEAFLHPPQARIIGKMLGEHKIKDHQLFISTHSAEVINGLLDSNNGNINVIRINREANINHIFCLGNQEIKELWSNPIFRYSNIFDGLFHKKVVVCESDYDCLFYKAMFDAISKNNHTPGLDVMFTHCGGKARMKNVVSALRALKVPVVAIPDFDIIDNKNELTQLCKAFTITIPELDEKLKIIYDFINADGGKVRKLIKDSGCHVLQGDAFRAYRDLENIFMKEGLFIVPVGELESFNKLINKDKKDWVYAVLEKENLCEDENLSEARKFIQKIIEF</sequence>
<dbReference type="SUPFAM" id="SSF52540">
    <property type="entry name" value="P-loop containing nucleoside triphosphate hydrolases"/>
    <property type="match status" value="1"/>
</dbReference>
<dbReference type="Proteomes" id="UP000070442">
    <property type="component" value="Unassembled WGS sequence"/>
</dbReference>
<organism evidence="3 4">
    <name type="scientific">Aedoeadaptatus coxii</name>
    <dbReference type="NCBI Taxonomy" id="755172"/>
    <lineage>
        <taxon>Bacteria</taxon>
        <taxon>Bacillati</taxon>
        <taxon>Bacillota</taxon>
        <taxon>Tissierellia</taxon>
        <taxon>Tissierellales</taxon>
        <taxon>Peptoniphilaceae</taxon>
        <taxon>Aedoeadaptatus</taxon>
    </lineage>
</organism>
<dbReference type="PANTHER" id="PTHR43581:SF2">
    <property type="entry name" value="EXCINUCLEASE ATPASE SUBUNIT"/>
    <property type="match status" value="1"/>
</dbReference>
<reference evidence="4" key="1">
    <citation type="submission" date="2016-01" db="EMBL/GenBank/DDBJ databases">
        <authorList>
            <person name="Mitreva M."/>
            <person name="Pepin K.H."/>
            <person name="Mihindukulasuriya K.A."/>
            <person name="Fulton R."/>
            <person name="Fronick C."/>
            <person name="O'Laughlin M."/>
            <person name="Miner T."/>
            <person name="Herter B."/>
            <person name="Rosa B.A."/>
            <person name="Cordes M."/>
            <person name="Tomlinson C."/>
            <person name="Wollam A."/>
            <person name="Palsikar V.B."/>
            <person name="Mardis E.R."/>
            <person name="Wilson R.K."/>
        </authorList>
    </citation>
    <scope>NUCLEOTIDE SEQUENCE [LARGE SCALE GENOMIC DNA]</scope>
    <source>
        <strain evidence="4">DNF00729</strain>
    </source>
</reference>
<proteinExistence type="predicted"/>
<evidence type="ECO:0000313" key="3">
    <source>
        <dbReference type="EMBL" id="KXB66390.1"/>
    </source>
</evidence>
<dbReference type="GO" id="GO:0005524">
    <property type="term" value="F:ATP binding"/>
    <property type="evidence" value="ECO:0007669"/>
    <property type="project" value="InterPro"/>
</dbReference>
<dbReference type="AlphaFoldDB" id="A0A134AFT1"/>
<evidence type="ECO:0000259" key="2">
    <source>
        <dbReference type="Pfam" id="PF20469"/>
    </source>
</evidence>
<dbReference type="EMBL" id="LSDG01000030">
    <property type="protein sequence ID" value="KXB66390.1"/>
    <property type="molecule type" value="Genomic_DNA"/>
</dbReference>
<evidence type="ECO:0000313" key="4">
    <source>
        <dbReference type="Proteomes" id="UP000070442"/>
    </source>
</evidence>
<dbReference type="Pfam" id="PF13304">
    <property type="entry name" value="AAA_21"/>
    <property type="match status" value="1"/>
</dbReference>
<protein>
    <submittedName>
        <fullName evidence="3">Uncharacterized protein</fullName>
    </submittedName>
</protein>